<evidence type="ECO:0000256" key="3">
    <source>
        <dbReference type="SAM" id="MobiDB-lite"/>
    </source>
</evidence>
<feature type="compositionally biased region" description="Polar residues" evidence="3">
    <location>
        <begin position="454"/>
        <end position="472"/>
    </location>
</feature>
<sequence>MDMNHLIGSVFNAYWSEPGQRFNLISKSDIRYVGTLHEINPEASTIALENVVSFGTEGRRGNPAEEIPPSASIYEYIVFRGSDVKDISVAEDKKEDATPEPPQVPDDPAILGSMSRPGPAPQGPPPPSQPPQQSQVPRPAPPGYPPQPQFQGGFYPPYGQRFGGPGFPPGPGFPNMPYGAPPGWFPPPGQGFPQPGQFPPQVPIGLPGQHQTPPPPRPMPGAGPLNTPKNTSELPVSERPSSKPASRNGTPAPSGAAQNAPTPPVESKPPVSEALQAVTGPTQGVPTGNGKAPPTGPRSGRVQPAIPIAAPSKAPVPQAHGPAGVPQGQAQAAITEATRAATAAVAAAMAKLPQPGVQKKPGDVSVEGVTKQMAEMKPYEHRAPRGGHHARGGRGSHRGQYQGKKIEVPETDYDFETANAKFNKQDLVKEAIATGSPVHEVEAPIPNGEPETPDSYSGAYNKSSSFFDNISSEARDREEGTTARAGGREWRGEEEKRNIETFGQGSVDGYRGSYRGRGRGRGYGRGRGGGYGRGYNGRGRGGMRGGRNMSQSTGVPAQN</sequence>
<dbReference type="SMART" id="SM01199">
    <property type="entry name" value="FDF"/>
    <property type="match status" value="1"/>
</dbReference>
<feature type="compositionally biased region" description="Low complexity" evidence="3">
    <location>
        <begin position="304"/>
        <end position="331"/>
    </location>
</feature>
<feature type="compositionally biased region" description="Gly residues" evidence="3">
    <location>
        <begin position="525"/>
        <end position="545"/>
    </location>
</feature>
<dbReference type="GO" id="GO:0003729">
    <property type="term" value="F:mRNA binding"/>
    <property type="evidence" value="ECO:0007669"/>
    <property type="project" value="TreeGrafter"/>
</dbReference>
<dbReference type="InterPro" id="IPR025609">
    <property type="entry name" value="Lsm14-like_N"/>
</dbReference>
<feature type="compositionally biased region" description="Pro residues" evidence="3">
    <location>
        <begin position="138"/>
        <end position="148"/>
    </location>
</feature>
<feature type="compositionally biased region" description="Polar residues" evidence="3">
    <location>
        <begin position="243"/>
        <end position="260"/>
    </location>
</feature>
<dbReference type="GO" id="GO:0034063">
    <property type="term" value="P:stress granule assembly"/>
    <property type="evidence" value="ECO:0007669"/>
    <property type="project" value="TreeGrafter"/>
</dbReference>
<evidence type="ECO:0008006" key="9">
    <source>
        <dbReference type="Google" id="ProtNLM"/>
    </source>
</evidence>
<dbReference type="SMART" id="SM01271">
    <property type="entry name" value="LSM14"/>
    <property type="match status" value="1"/>
</dbReference>
<dbReference type="GO" id="GO:0000932">
    <property type="term" value="C:P-body"/>
    <property type="evidence" value="ECO:0007669"/>
    <property type="project" value="TreeGrafter"/>
</dbReference>
<dbReference type="InterPro" id="IPR019050">
    <property type="entry name" value="FDF_dom"/>
</dbReference>
<feature type="region of interest" description="Disordered" evidence="3">
    <location>
        <begin position="376"/>
        <end position="407"/>
    </location>
</feature>
<dbReference type="PROSITE" id="PS51513">
    <property type="entry name" value="FFD"/>
    <property type="match status" value="1"/>
</dbReference>
<feature type="region of interest" description="Disordered" evidence="3">
    <location>
        <begin position="91"/>
        <end position="331"/>
    </location>
</feature>
<feature type="compositionally biased region" description="Low complexity" evidence="3">
    <location>
        <begin position="149"/>
        <end position="160"/>
    </location>
</feature>
<dbReference type="InterPro" id="IPR025761">
    <property type="entry name" value="FFD_box"/>
</dbReference>
<dbReference type="PANTHER" id="PTHR13586">
    <property type="entry name" value="SCD6 PROTEIN-RELATED"/>
    <property type="match status" value="1"/>
</dbReference>
<protein>
    <recommendedName>
        <fullName evidence="9">G2/M phase checkpoint control protein Sum2</fullName>
    </recommendedName>
</protein>
<dbReference type="PROSITE" id="PS51512">
    <property type="entry name" value="DFDF"/>
    <property type="match status" value="1"/>
</dbReference>
<evidence type="ECO:0000259" key="4">
    <source>
        <dbReference type="PROSITE" id="PS51512"/>
    </source>
</evidence>
<feature type="domain" description="DFDF" evidence="4">
    <location>
        <begin position="401"/>
        <end position="437"/>
    </location>
</feature>
<dbReference type="Pfam" id="PF12701">
    <property type="entry name" value="LSM14"/>
    <property type="match status" value="1"/>
</dbReference>
<accession>A0A8H6E201</accession>
<dbReference type="EMBL" id="SPNV01000321">
    <property type="protein sequence ID" value="KAF5856412.1"/>
    <property type="molecule type" value="Genomic_DNA"/>
</dbReference>
<feature type="short sequence motif" description="FFD box" evidence="1">
    <location>
        <begin position="458"/>
        <end position="474"/>
    </location>
</feature>
<gene>
    <name evidence="7" type="ORF">ETB97_007435</name>
</gene>
<feature type="compositionally biased region" description="Basic and acidic residues" evidence="3">
    <location>
        <begin position="473"/>
        <end position="499"/>
    </location>
</feature>
<evidence type="ECO:0000313" key="7">
    <source>
        <dbReference type="EMBL" id="KAF5856412.1"/>
    </source>
</evidence>
<evidence type="ECO:0000313" key="8">
    <source>
        <dbReference type="Proteomes" id="UP000541154"/>
    </source>
</evidence>
<comment type="caution">
    <text evidence="7">The sequence shown here is derived from an EMBL/GenBank/DDBJ whole genome shotgun (WGS) entry which is preliminary data.</text>
</comment>
<feature type="compositionally biased region" description="Pro residues" evidence="3">
    <location>
        <begin position="118"/>
        <end position="130"/>
    </location>
</feature>
<organism evidence="7 8">
    <name type="scientific">Petromyces alliaceus</name>
    <name type="common">Aspergillus alliaceus</name>
    <dbReference type="NCBI Taxonomy" id="209559"/>
    <lineage>
        <taxon>Eukaryota</taxon>
        <taxon>Fungi</taxon>
        <taxon>Dikarya</taxon>
        <taxon>Ascomycota</taxon>
        <taxon>Pezizomycotina</taxon>
        <taxon>Eurotiomycetes</taxon>
        <taxon>Eurotiomycetidae</taxon>
        <taxon>Eurotiales</taxon>
        <taxon>Aspergillaceae</taxon>
        <taxon>Aspergillus</taxon>
        <taxon>Aspergillus subgen. Circumdati</taxon>
    </lineage>
</organism>
<feature type="compositionally biased region" description="Pro residues" evidence="3">
    <location>
        <begin position="166"/>
        <end position="202"/>
    </location>
</feature>
<feature type="compositionally biased region" description="Pro residues" evidence="3">
    <location>
        <begin position="212"/>
        <end position="221"/>
    </location>
</feature>
<feature type="compositionally biased region" description="Basic residues" evidence="3">
    <location>
        <begin position="384"/>
        <end position="397"/>
    </location>
</feature>
<feature type="compositionally biased region" description="Polar residues" evidence="3">
    <location>
        <begin position="548"/>
        <end position="559"/>
    </location>
</feature>
<dbReference type="Gene3D" id="2.30.30.100">
    <property type="match status" value="1"/>
</dbReference>
<evidence type="ECO:0000259" key="6">
    <source>
        <dbReference type="PROSITE" id="PS51536"/>
    </source>
</evidence>
<dbReference type="Proteomes" id="UP000541154">
    <property type="component" value="Unassembled WGS sequence"/>
</dbReference>
<feature type="region of interest" description="Disordered" evidence="3">
    <location>
        <begin position="438"/>
        <end position="559"/>
    </location>
</feature>
<dbReference type="Pfam" id="PF09532">
    <property type="entry name" value="FDF"/>
    <property type="match status" value="1"/>
</dbReference>
<proteinExistence type="predicted"/>
<dbReference type="PANTHER" id="PTHR13586:SF0">
    <property type="entry name" value="TRAILER HITCH, ISOFORM H"/>
    <property type="match status" value="1"/>
</dbReference>
<dbReference type="InterPro" id="IPR010920">
    <property type="entry name" value="LSM_dom_sf"/>
</dbReference>
<dbReference type="GO" id="GO:0033962">
    <property type="term" value="P:P-body assembly"/>
    <property type="evidence" value="ECO:0007669"/>
    <property type="project" value="TreeGrafter"/>
</dbReference>
<evidence type="ECO:0000259" key="5">
    <source>
        <dbReference type="PROSITE" id="PS51513"/>
    </source>
</evidence>
<feature type="short sequence motif" description="TFG box" evidence="2">
    <location>
        <begin position="486"/>
        <end position="506"/>
    </location>
</feature>
<reference evidence="7 8" key="1">
    <citation type="submission" date="2019-04" db="EMBL/GenBank/DDBJ databases">
        <title>Aspergillus burnettii sp. nov., novel species from soil in southeast Queensland.</title>
        <authorList>
            <person name="Gilchrist C.L.M."/>
            <person name="Pitt J.I."/>
            <person name="Lange L."/>
            <person name="Lacey H.J."/>
            <person name="Vuong D."/>
            <person name="Midgley D.J."/>
            <person name="Greenfield P."/>
            <person name="Bradbury M."/>
            <person name="Lacey E."/>
            <person name="Busk P.K."/>
            <person name="Pilgaard B."/>
            <person name="Chooi Y.H."/>
            <person name="Piggott A.M."/>
        </authorList>
    </citation>
    <scope>NUCLEOTIDE SEQUENCE [LARGE SCALE GENOMIC DNA]</scope>
    <source>
        <strain evidence="7 8">FRR 5400</strain>
    </source>
</reference>
<dbReference type="InterPro" id="IPR025762">
    <property type="entry name" value="DFDF"/>
</dbReference>
<evidence type="ECO:0000256" key="1">
    <source>
        <dbReference type="PROSITE-ProRule" id="PRU00846"/>
    </source>
</evidence>
<dbReference type="SUPFAM" id="SSF50182">
    <property type="entry name" value="Sm-like ribonucleoproteins"/>
    <property type="match status" value="1"/>
</dbReference>
<feature type="compositionally biased region" description="Basic residues" evidence="3">
    <location>
        <begin position="514"/>
        <end position="524"/>
    </location>
</feature>
<dbReference type="PROSITE" id="PS51536">
    <property type="entry name" value="TFG"/>
    <property type="match status" value="1"/>
</dbReference>
<keyword evidence="8" id="KW-1185">Reference proteome</keyword>
<name>A0A8H6E201_PETAA</name>
<dbReference type="InterPro" id="IPR025768">
    <property type="entry name" value="TFG_box"/>
</dbReference>
<evidence type="ECO:0000256" key="2">
    <source>
        <dbReference type="PROSITE-ProRule" id="PRU00869"/>
    </source>
</evidence>
<dbReference type="CDD" id="cd01736">
    <property type="entry name" value="LSm14_N"/>
    <property type="match status" value="1"/>
</dbReference>
<feature type="domain" description="FFD box profile" evidence="5">
    <location>
        <begin position="458"/>
        <end position="474"/>
    </location>
</feature>
<feature type="domain" description="TFG box profile" evidence="6">
    <location>
        <begin position="486"/>
        <end position="506"/>
    </location>
</feature>
<dbReference type="AlphaFoldDB" id="A0A8H6E201"/>